<reference evidence="2 3" key="1">
    <citation type="submission" date="2022-10" db="EMBL/GenBank/DDBJ databases">
        <title>Comparative genomics and taxonomic characterization of three novel marine species of genus Reichenbachiella exhibiting antioxidant and polysaccharide degradation activities.</title>
        <authorList>
            <person name="Muhammad N."/>
            <person name="Lee Y.-J."/>
            <person name="Ko J."/>
            <person name="Kim S.-G."/>
        </authorList>
    </citation>
    <scope>NUCLEOTIDE SEQUENCE [LARGE SCALE GENOMIC DNA]</scope>
    <source>
        <strain evidence="2 3">ABR2-5</strain>
    </source>
</reference>
<comment type="caution">
    <text evidence="2">The sequence shown here is derived from an EMBL/GenBank/DDBJ whole genome shotgun (WGS) entry which is preliminary data.</text>
</comment>
<keyword evidence="1" id="KW-0812">Transmembrane</keyword>
<dbReference type="PANTHER" id="PTHR41247:SF1">
    <property type="entry name" value="HTH-TYPE TRANSCRIPTIONAL REPRESSOR YCNK"/>
    <property type="match status" value="1"/>
</dbReference>
<feature type="transmembrane region" description="Helical" evidence="1">
    <location>
        <begin position="78"/>
        <end position="96"/>
    </location>
</feature>
<keyword evidence="1" id="KW-1133">Transmembrane helix</keyword>
<evidence type="ECO:0000256" key="1">
    <source>
        <dbReference type="SAM" id="Phobius"/>
    </source>
</evidence>
<feature type="transmembrane region" description="Helical" evidence="1">
    <location>
        <begin position="7"/>
        <end position="26"/>
    </location>
</feature>
<dbReference type="PANTHER" id="PTHR41247">
    <property type="entry name" value="HTH-TYPE TRANSCRIPTIONAL REPRESSOR YCNK"/>
    <property type="match status" value="1"/>
</dbReference>
<dbReference type="Proteomes" id="UP001300692">
    <property type="component" value="Unassembled WGS sequence"/>
</dbReference>
<dbReference type="EMBL" id="JAOYOD010000001">
    <property type="protein sequence ID" value="MCV9387877.1"/>
    <property type="molecule type" value="Genomic_DNA"/>
</dbReference>
<keyword evidence="1" id="KW-0472">Membrane</keyword>
<dbReference type="SUPFAM" id="SSF160387">
    <property type="entry name" value="NosL/MerB-like"/>
    <property type="match status" value="1"/>
</dbReference>
<proteinExistence type="predicted"/>
<evidence type="ECO:0000313" key="3">
    <source>
        <dbReference type="Proteomes" id="UP001300692"/>
    </source>
</evidence>
<feature type="transmembrane region" description="Helical" evidence="1">
    <location>
        <begin position="103"/>
        <end position="123"/>
    </location>
</feature>
<dbReference type="Pfam" id="PF05573">
    <property type="entry name" value="NosL"/>
    <property type="match status" value="1"/>
</dbReference>
<feature type="transmembrane region" description="Helical" evidence="1">
    <location>
        <begin position="170"/>
        <end position="187"/>
    </location>
</feature>
<name>A0ABT3CWA1_9BACT</name>
<evidence type="ECO:0000313" key="2">
    <source>
        <dbReference type="EMBL" id="MCV9387877.1"/>
    </source>
</evidence>
<dbReference type="InterPro" id="IPR008719">
    <property type="entry name" value="N2O_reductase_NosL"/>
</dbReference>
<accession>A0ABT3CWA1</accession>
<protein>
    <submittedName>
        <fullName evidence="2">Nitrous oxide reductase accessory protein NosL</fullName>
    </submittedName>
</protein>
<sequence>MKRSKIYMLLAAVLLGGLFVLPLWNITLEAPQYPDSIGMNIYINKFVGANDNDIKNINIMNHYVGMKAIPEVIPEFSIFPYAIGSLLVLGLVFAFVGKRKLYLLWFVLMMAFATVAMYDFYAWEYDYGHDLNQNAPIKFTDDEGNPMSYQPPLIGAKTILNFRAISMPRIGAYLMAAGMVLSLMAFAQGKKEIKPATVFFILPLLGLLASSCEVKPEPIHYSQDACDFCRMTIVDQQHAAQLVTIKGRNYKYDAIECMVQDYLQWDRPDVKYFLVADYASPGQLTDAHQASYLISEAIPSPMGAHLTAFATEDDRTETHDSVGGKSLDWPQLIQEIKNTN</sequence>
<organism evidence="2 3">
    <name type="scientific">Reichenbachiella ulvae</name>
    <dbReference type="NCBI Taxonomy" id="2980104"/>
    <lineage>
        <taxon>Bacteria</taxon>
        <taxon>Pseudomonadati</taxon>
        <taxon>Bacteroidota</taxon>
        <taxon>Cytophagia</taxon>
        <taxon>Cytophagales</taxon>
        <taxon>Reichenbachiellaceae</taxon>
        <taxon>Reichenbachiella</taxon>
    </lineage>
</organism>
<dbReference type="RefSeq" id="WP_264138694.1">
    <property type="nucleotide sequence ID" value="NZ_JAOYOD010000001.1"/>
</dbReference>
<keyword evidence="3" id="KW-1185">Reference proteome</keyword>
<gene>
    <name evidence="2" type="ORF">N7U62_14435</name>
</gene>